<evidence type="ECO:0008006" key="3">
    <source>
        <dbReference type="Google" id="ProtNLM"/>
    </source>
</evidence>
<gene>
    <name evidence="1" type="ORF">J4215_04205</name>
</gene>
<accession>A0A8T4LFT9</accession>
<evidence type="ECO:0000313" key="2">
    <source>
        <dbReference type="Proteomes" id="UP000675968"/>
    </source>
</evidence>
<dbReference type="Proteomes" id="UP000675968">
    <property type="component" value="Unassembled WGS sequence"/>
</dbReference>
<comment type="caution">
    <text evidence="1">The sequence shown here is derived from an EMBL/GenBank/DDBJ whole genome shotgun (WGS) entry which is preliminary data.</text>
</comment>
<name>A0A8T4LFT9_9ARCH</name>
<proteinExistence type="predicted"/>
<reference evidence="1" key="2">
    <citation type="submission" date="2021-05" db="EMBL/GenBank/DDBJ databases">
        <title>Protein family content uncovers lineage relationships and bacterial pathway maintenance mechanisms in DPANN archaea.</title>
        <authorList>
            <person name="Castelle C.J."/>
            <person name="Meheust R."/>
            <person name="Jaffe A.L."/>
            <person name="Seitz K."/>
            <person name="Gong X."/>
            <person name="Baker B.J."/>
            <person name="Banfield J.F."/>
        </authorList>
    </citation>
    <scope>NUCLEOTIDE SEQUENCE</scope>
    <source>
        <strain evidence="1">RIFCSPLOWO2_01_FULL_AR10_48_17</strain>
    </source>
</reference>
<dbReference type="EMBL" id="JAGVWC010000010">
    <property type="protein sequence ID" value="MBS3061756.1"/>
    <property type="molecule type" value="Genomic_DNA"/>
</dbReference>
<sequence length="111" mass="13071">MKRVAFVDPSLKAAFDGLEKGKSEEQQLGAFLKRAVADLTQNPLCGIRVPSNQWPKEYIRKYRIDNLRKYDLPNGWRLLYTIKGNEIEIISILLEWVPHKDYERKFGYKRS</sequence>
<evidence type="ECO:0000313" key="1">
    <source>
        <dbReference type="EMBL" id="MBS3061756.1"/>
    </source>
</evidence>
<organism evidence="1 2">
    <name type="scientific">Candidatus Iainarchaeum sp</name>
    <dbReference type="NCBI Taxonomy" id="3101447"/>
    <lineage>
        <taxon>Archaea</taxon>
        <taxon>Candidatus Iainarchaeota</taxon>
        <taxon>Candidatus Iainarchaeia</taxon>
        <taxon>Candidatus Iainarchaeales</taxon>
        <taxon>Candidatus Iainarchaeaceae</taxon>
        <taxon>Candidatus Iainarchaeum</taxon>
    </lineage>
</organism>
<dbReference type="AlphaFoldDB" id="A0A8T4LFT9"/>
<reference evidence="1" key="1">
    <citation type="submission" date="2021-03" db="EMBL/GenBank/DDBJ databases">
        <authorList>
            <person name="Jaffe A."/>
        </authorList>
    </citation>
    <scope>NUCLEOTIDE SEQUENCE</scope>
    <source>
        <strain evidence="1">RIFCSPLOWO2_01_FULL_AR10_48_17</strain>
    </source>
</reference>
<protein>
    <recommendedName>
        <fullName evidence="3">Type II toxin-antitoxin system RelE/ParE family toxin</fullName>
    </recommendedName>
</protein>